<proteinExistence type="predicted"/>
<comment type="caution">
    <text evidence="1">The sequence shown here is derived from an EMBL/GenBank/DDBJ whole genome shotgun (WGS) entry which is preliminary data.</text>
</comment>
<organism evidence="1 2">
    <name type="scientific">Streptomyces chilikensis</name>
    <dbReference type="NCBI Taxonomy" id="1194079"/>
    <lineage>
        <taxon>Bacteria</taxon>
        <taxon>Bacillati</taxon>
        <taxon>Actinomycetota</taxon>
        <taxon>Actinomycetes</taxon>
        <taxon>Kitasatosporales</taxon>
        <taxon>Streptomycetaceae</taxon>
        <taxon>Streptomyces</taxon>
    </lineage>
</organism>
<protein>
    <submittedName>
        <fullName evidence="1">Uncharacterized protein</fullName>
    </submittedName>
</protein>
<name>A0ABV3EHN0_9ACTN</name>
<sequence>MSAVTTPAASPASAVSTAARAVAVDTAAPGLVAVEHLVHQVDSALAGLLVEDGGREHVLAGHVLAEHVVSTHVARAPVGRFVAVVSWRGGPEPERVRERLLSSVPGLLPVDGVLVRDPSLAPGALAAAGEALRRSSGRLARYRGRRLVERRTTPGEAVAGSCLDAVEGLAGVEVSPDAVLDATGFARPTWKDGRCTLLVQRAGGDVLVPFEVRDQLACCSAH</sequence>
<dbReference type="Proteomes" id="UP001551584">
    <property type="component" value="Unassembled WGS sequence"/>
</dbReference>
<dbReference type="EMBL" id="JBEZNA010000001">
    <property type="protein sequence ID" value="MEU9575685.1"/>
    <property type="molecule type" value="Genomic_DNA"/>
</dbReference>
<evidence type="ECO:0000313" key="2">
    <source>
        <dbReference type="Proteomes" id="UP001551584"/>
    </source>
</evidence>
<keyword evidence="2" id="KW-1185">Reference proteome</keyword>
<evidence type="ECO:0000313" key="1">
    <source>
        <dbReference type="EMBL" id="MEU9575685.1"/>
    </source>
</evidence>
<dbReference type="RefSeq" id="WP_166026185.1">
    <property type="nucleotide sequence ID" value="NZ_JBEZNA010000001.1"/>
</dbReference>
<reference evidence="1 2" key="1">
    <citation type="submission" date="2024-06" db="EMBL/GenBank/DDBJ databases">
        <title>The Natural Products Discovery Center: Release of the First 8490 Sequenced Strains for Exploring Actinobacteria Biosynthetic Diversity.</title>
        <authorList>
            <person name="Kalkreuter E."/>
            <person name="Kautsar S.A."/>
            <person name="Yang D."/>
            <person name="Bader C.D."/>
            <person name="Teijaro C.N."/>
            <person name="Fluegel L."/>
            <person name="Davis C.M."/>
            <person name="Simpson J.R."/>
            <person name="Lauterbach L."/>
            <person name="Steele A.D."/>
            <person name="Gui C."/>
            <person name="Meng S."/>
            <person name="Li G."/>
            <person name="Viehrig K."/>
            <person name="Ye F."/>
            <person name="Su P."/>
            <person name="Kiefer A.F."/>
            <person name="Nichols A."/>
            <person name="Cepeda A.J."/>
            <person name="Yan W."/>
            <person name="Fan B."/>
            <person name="Jiang Y."/>
            <person name="Adhikari A."/>
            <person name="Zheng C.-J."/>
            <person name="Schuster L."/>
            <person name="Cowan T.M."/>
            <person name="Smanski M.J."/>
            <person name="Chevrette M.G."/>
            <person name="De Carvalho L.P.S."/>
            <person name="Shen B."/>
        </authorList>
    </citation>
    <scope>NUCLEOTIDE SEQUENCE [LARGE SCALE GENOMIC DNA]</scope>
    <source>
        <strain evidence="1 2">NPDC048117</strain>
    </source>
</reference>
<accession>A0ABV3EHN0</accession>
<gene>
    <name evidence="1" type="ORF">AB0D95_00025</name>
</gene>